<dbReference type="Proteomes" id="UP000479710">
    <property type="component" value="Unassembled WGS sequence"/>
</dbReference>
<evidence type="ECO:0000313" key="2">
    <source>
        <dbReference type="EMBL" id="KAF0894866.1"/>
    </source>
</evidence>
<keyword evidence="3" id="KW-1185">Reference proteome</keyword>
<gene>
    <name evidence="2" type="ORF">E2562_004874</name>
</gene>
<organism evidence="2 3">
    <name type="scientific">Oryza meyeriana var. granulata</name>
    <dbReference type="NCBI Taxonomy" id="110450"/>
    <lineage>
        <taxon>Eukaryota</taxon>
        <taxon>Viridiplantae</taxon>
        <taxon>Streptophyta</taxon>
        <taxon>Embryophyta</taxon>
        <taxon>Tracheophyta</taxon>
        <taxon>Spermatophyta</taxon>
        <taxon>Magnoliopsida</taxon>
        <taxon>Liliopsida</taxon>
        <taxon>Poales</taxon>
        <taxon>Poaceae</taxon>
        <taxon>BOP clade</taxon>
        <taxon>Oryzoideae</taxon>
        <taxon>Oryzeae</taxon>
        <taxon>Oryzinae</taxon>
        <taxon>Oryza</taxon>
        <taxon>Oryza meyeriana</taxon>
    </lineage>
</organism>
<sequence length="120" mass="12853">MAALLQDTMILYPRLCTQLTTNQWAHVGRGSLYAKLSDEYGGKTSMHQMYNLSGMSWTTVAPAEPKTTAPHASATCKMDGLSFGTELQRRPPSMTWSGAHGQQAHAAAAGGRRGEGDAGR</sequence>
<comment type="caution">
    <text evidence="2">The sequence shown here is derived from an EMBL/GenBank/DDBJ whole genome shotgun (WGS) entry which is preliminary data.</text>
</comment>
<feature type="region of interest" description="Disordered" evidence="1">
    <location>
        <begin position="83"/>
        <end position="120"/>
    </location>
</feature>
<dbReference type="EMBL" id="SPHZ02000010">
    <property type="protein sequence ID" value="KAF0894866.1"/>
    <property type="molecule type" value="Genomic_DNA"/>
</dbReference>
<protein>
    <submittedName>
        <fullName evidence="2">Uncharacterized protein</fullName>
    </submittedName>
</protein>
<name>A0A6G1C3Y7_9ORYZ</name>
<dbReference type="AlphaFoldDB" id="A0A6G1C3Y7"/>
<proteinExistence type="predicted"/>
<evidence type="ECO:0000256" key="1">
    <source>
        <dbReference type="SAM" id="MobiDB-lite"/>
    </source>
</evidence>
<reference evidence="2 3" key="1">
    <citation type="submission" date="2019-11" db="EMBL/GenBank/DDBJ databases">
        <title>Whole genome sequence of Oryza granulata.</title>
        <authorList>
            <person name="Li W."/>
        </authorList>
    </citation>
    <scope>NUCLEOTIDE SEQUENCE [LARGE SCALE GENOMIC DNA]</scope>
    <source>
        <strain evidence="3">cv. Menghai</strain>
        <tissue evidence="2">Leaf</tissue>
    </source>
</reference>
<feature type="compositionally biased region" description="Low complexity" evidence="1">
    <location>
        <begin position="98"/>
        <end position="110"/>
    </location>
</feature>
<evidence type="ECO:0000313" key="3">
    <source>
        <dbReference type="Proteomes" id="UP000479710"/>
    </source>
</evidence>
<accession>A0A6G1C3Y7</accession>